<accession>A0A2P2J5A9</accession>
<feature type="signal peptide" evidence="1">
    <location>
        <begin position="1"/>
        <end position="20"/>
    </location>
</feature>
<feature type="chain" id="PRO_5015174483" evidence="1">
    <location>
        <begin position="21"/>
        <end position="51"/>
    </location>
</feature>
<evidence type="ECO:0000256" key="1">
    <source>
        <dbReference type="SAM" id="SignalP"/>
    </source>
</evidence>
<organism evidence="2">
    <name type="scientific">Rhizophora mucronata</name>
    <name type="common">Asiatic mangrove</name>
    <dbReference type="NCBI Taxonomy" id="61149"/>
    <lineage>
        <taxon>Eukaryota</taxon>
        <taxon>Viridiplantae</taxon>
        <taxon>Streptophyta</taxon>
        <taxon>Embryophyta</taxon>
        <taxon>Tracheophyta</taxon>
        <taxon>Spermatophyta</taxon>
        <taxon>Magnoliopsida</taxon>
        <taxon>eudicotyledons</taxon>
        <taxon>Gunneridae</taxon>
        <taxon>Pentapetalae</taxon>
        <taxon>rosids</taxon>
        <taxon>fabids</taxon>
        <taxon>Malpighiales</taxon>
        <taxon>Rhizophoraceae</taxon>
        <taxon>Rhizophora</taxon>
    </lineage>
</organism>
<reference evidence="2" key="1">
    <citation type="submission" date="2018-02" db="EMBL/GenBank/DDBJ databases">
        <title>Rhizophora mucronata_Transcriptome.</title>
        <authorList>
            <person name="Meera S.P."/>
            <person name="Sreeshan A."/>
            <person name="Augustine A."/>
        </authorList>
    </citation>
    <scope>NUCLEOTIDE SEQUENCE</scope>
    <source>
        <tissue evidence="2">Leaf</tissue>
    </source>
</reference>
<evidence type="ECO:0000313" key="2">
    <source>
        <dbReference type="EMBL" id="MBW88666.1"/>
    </source>
</evidence>
<protein>
    <submittedName>
        <fullName evidence="2">Uncharacterized protein</fullName>
    </submittedName>
</protein>
<name>A0A2P2J5A9_RHIMU</name>
<keyword evidence="1" id="KW-0732">Signal</keyword>
<sequence length="51" mass="5829">MPSFFFPYLFWCDISTIVMAACAVRGTFNLCAQEYITQVIGSRIDLFDINV</sequence>
<proteinExistence type="predicted"/>
<dbReference type="EMBL" id="GGEC01008183">
    <property type="protein sequence ID" value="MBW88666.1"/>
    <property type="molecule type" value="Transcribed_RNA"/>
</dbReference>
<dbReference type="AlphaFoldDB" id="A0A2P2J5A9"/>